<evidence type="ECO:0000313" key="3">
    <source>
        <dbReference type="Proteomes" id="UP001501777"/>
    </source>
</evidence>
<evidence type="ECO:0008006" key="4">
    <source>
        <dbReference type="Google" id="ProtNLM"/>
    </source>
</evidence>
<dbReference type="RefSeq" id="WP_344406744.1">
    <property type="nucleotide sequence ID" value="NZ_BAAASG010000029.1"/>
</dbReference>
<organism evidence="2 3">
    <name type="scientific">Streptomyces longisporus</name>
    <dbReference type="NCBI Taxonomy" id="1948"/>
    <lineage>
        <taxon>Bacteria</taxon>
        <taxon>Bacillati</taxon>
        <taxon>Actinomycetota</taxon>
        <taxon>Actinomycetes</taxon>
        <taxon>Kitasatosporales</taxon>
        <taxon>Streptomycetaceae</taxon>
        <taxon>Streptomyces</taxon>
    </lineage>
</organism>
<evidence type="ECO:0000313" key="2">
    <source>
        <dbReference type="EMBL" id="GAA2522224.1"/>
    </source>
</evidence>
<protein>
    <recommendedName>
        <fullName evidence="4">Secreted protein</fullName>
    </recommendedName>
</protein>
<sequence>MTLTGLSRRRFIGATSSAAATAALINIGGAGTAVAATGKQAEPHAWKVRKSRNGWPVLAQAPSHRIEGSSQTVRLAEGGASVILLHVARRFHYEIDSLRAGDVHGWTADAEVTQPYESNHLSGSALAIRPLCYPSGSKGNFYPNELVVIRDILSELDGTVAWGGDFEAPKESHFELTLRPGHPRLKGVARKIQGWQAGPGNQGAGTIDAFDPHRRKAASAFERRTAN</sequence>
<comment type="caution">
    <text evidence="2">The sequence shown here is derived from an EMBL/GenBank/DDBJ whole genome shotgun (WGS) entry which is preliminary data.</text>
</comment>
<feature type="chain" id="PRO_5046334319" description="Secreted protein" evidence="1">
    <location>
        <begin position="36"/>
        <end position="227"/>
    </location>
</feature>
<dbReference type="InterPro" id="IPR006311">
    <property type="entry name" value="TAT_signal"/>
</dbReference>
<feature type="signal peptide" evidence="1">
    <location>
        <begin position="1"/>
        <end position="35"/>
    </location>
</feature>
<dbReference type="PROSITE" id="PS51318">
    <property type="entry name" value="TAT"/>
    <property type="match status" value="1"/>
</dbReference>
<dbReference type="Proteomes" id="UP001501777">
    <property type="component" value="Unassembled WGS sequence"/>
</dbReference>
<keyword evidence="1" id="KW-0732">Signal</keyword>
<name>A0ABN3NHE7_STRLO</name>
<proteinExistence type="predicted"/>
<evidence type="ECO:0000256" key="1">
    <source>
        <dbReference type="SAM" id="SignalP"/>
    </source>
</evidence>
<gene>
    <name evidence="2" type="ORF">GCM10010276_86320</name>
</gene>
<dbReference type="EMBL" id="BAAASG010000029">
    <property type="protein sequence ID" value="GAA2522224.1"/>
    <property type="molecule type" value="Genomic_DNA"/>
</dbReference>
<reference evidence="2 3" key="1">
    <citation type="journal article" date="2019" name="Int. J. Syst. Evol. Microbiol.">
        <title>The Global Catalogue of Microorganisms (GCM) 10K type strain sequencing project: providing services to taxonomists for standard genome sequencing and annotation.</title>
        <authorList>
            <consortium name="The Broad Institute Genomics Platform"/>
            <consortium name="The Broad Institute Genome Sequencing Center for Infectious Disease"/>
            <person name="Wu L."/>
            <person name="Ma J."/>
        </authorList>
    </citation>
    <scope>NUCLEOTIDE SEQUENCE [LARGE SCALE GENOMIC DNA]</scope>
    <source>
        <strain evidence="2 3">JCM 4395</strain>
    </source>
</reference>
<keyword evidence="3" id="KW-1185">Reference proteome</keyword>
<accession>A0ABN3NHE7</accession>